<feature type="domain" description="Chitin-binding type-1" evidence="4">
    <location>
        <begin position="97"/>
        <end position="140"/>
    </location>
</feature>
<evidence type="ECO:0000313" key="5">
    <source>
        <dbReference type="EMBL" id="RMY99129.1"/>
    </source>
</evidence>
<dbReference type="SMART" id="SM00270">
    <property type="entry name" value="ChtBD1"/>
    <property type="match status" value="1"/>
</dbReference>
<dbReference type="InterPro" id="IPR036861">
    <property type="entry name" value="Endochitinase-like_sf"/>
</dbReference>
<feature type="region of interest" description="Disordered" evidence="3">
    <location>
        <begin position="154"/>
        <end position="250"/>
    </location>
</feature>
<proteinExistence type="predicted"/>
<dbReference type="SUPFAM" id="SSF57016">
    <property type="entry name" value="Plant lectins/antimicrobial peptides"/>
    <property type="match status" value="1"/>
</dbReference>
<sequence length="453" mass="46065">MQGTRSSRCSGAEQQVDLQASLAGGEISHRVPTVRGHQPQPAVQNTIPSIIMQTFSLLSMAAFTALATAIPHGHRHMHLERSPISAPVLEVRGQSNDGSCGGDSGFTCAEGYCCSSHGYCGKSAAYCGTGCQSEFGTCNDSSNEATNTFSAQIGAATFNPPPHGPPASYGGDGWGSSAESTAAPTSSADSTTTFATTTSAAAPTTTMPAPSSYSAPAPTSTSSYSAPAPTSTSSGGSGSESGSGSGLGDTYTLYTGDGSTGAGWPSESDWTNFDAMWTANLDYISISCEQFGVADNSDSESADLKTAIQDVASSTGVDARFILAVVMQESKGCVRAPTTAYSHANPGLMQSHEGEGSCNGADGSVQNPCPQDEITQQIEDGTAGTSAGDGLKQLLGQTGASDVSKYYKAARMYNSGSVDASGDLGKGVATHCYASDIANRLTGWVKATTTCNL</sequence>
<feature type="compositionally biased region" description="Low complexity" evidence="3">
    <location>
        <begin position="175"/>
        <end position="234"/>
    </location>
</feature>
<dbReference type="EMBL" id="QWIS01000288">
    <property type="protein sequence ID" value="RMY99129.1"/>
    <property type="molecule type" value="Genomic_DNA"/>
</dbReference>
<dbReference type="SUPFAM" id="SSF53955">
    <property type="entry name" value="Lysozyme-like"/>
    <property type="match status" value="1"/>
</dbReference>
<organism evidence="5 6">
    <name type="scientific">Hortaea werneckii</name>
    <name type="common">Black yeast</name>
    <name type="synonym">Cladosporium werneckii</name>
    <dbReference type="NCBI Taxonomy" id="91943"/>
    <lineage>
        <taxon>Eukaryota</taxon>
        <taxon>Fungi</taxon>
        <taxon>Dikarya</taxon>
        <taxon>Ascomycota</taxon>
        <taxon>Pezizomycotina</taxon>
        <taxon>Dothideomycetes</taxon>
        <taxon>Dothideomycetidae</taxon>
        <taxon>Mycosphaerellales</taxon>
        <taxon>Teratosphaeriaceae</taxon>
        <taxon>Hortaea</taxon>
    </lineage>
</organism>
<keyword evidence="2" id="KW-1015">Disulfide bond</keyword>
<dbReference type="InterPro" id="IPR023346">
    <property type="entry name" value="Lysozyme-like_dom_sf"/>
</dbReference>
<reference evidence="5 6" key="1">
    <citation type="journal article" date="2018" name="BMC Genomics">
        <title>Genomic evidence for intraspecific hybridization in a clonal and extremely halotolerant yeast.</title>
        <authorList>
            <person name="Gostincar C."/>
            <person name="Stajich J.E."/>
            <person name="Zupancic J."/>
            <person name="Zalar P."/>
            <person name="Gunde-Cimerman N."/>
        </authorList>
    </citation>
    <scope>NUCLEOTIDE SEQUENCE [LARGE SCALE GENOMIC DNA]</scope>
    <source>
        <strain evidence="5 6">EXF-562</strain>
    </source>
</reference>
<keyword evidence="1 2" id="KW-0147">Chitin-binding</keyword>
<dbReference type="CDD" id="cd11618">
    <property type="entry name" value="ChtBD1_1"/>
    <property type="match status" value="1"/>
</dbReference>
<dbReference type="Gene3D" id="1.10.530.10">
    <property type="match status" value="1"/>
</dbReference>
<feature type="disulfide bond" evidence="2">
    <location>
        <begin position="113"/>
        <end position="127"/>
    </location>
</feature>
<accession>A0A3M7GD86</accession>
<evidence type="ECO:0000313" key="6">
    <source>
        <dbReference type="Proteomes" id="UP000280598"/>
    </source>
</evidence>
<dbReference type="Proteomes" id="UP000280598">
    <property type="component" value="Unassembled WGS sequence"/>
</dbReference>
<evidence type="ECO:0000256" key="3">
    <source>
        <dbReference type="SAM" id="MobiDB-lite"/>
    </source>
</evidence>
<evidence type="ECO:0000256" key="1">
    <source>
        <dbReference type="ARBA" id="ARBA00022669"/>
    </source>
</evidence>
<dbReference type="VEuPathDB" id="FungiDB:BTJ68_02073"/>
<dbReference type="AlphaFoldDB" id="A0A3M7GD86"/>
<name>A0A3M7GD86_HORWE</name>
<dbReference type="Pfam" id="PF00187">
    <property type="entry name" value="Chitin_bind_1"/>
    <property type="match status" value="1"/>
</dbReference>
<dbReference type="Gene3D" id="3.30.60.10">
    <property type="entry name" value="Endochitinase-like"/>
    <property type="match status" value="1"/>
</dbReference>
<dbReference type="GO" id="GO:0008061">
    <property type="term" value="F:chitin binding"/>
    <property type="evidence" value="ECO:0007669"/>
    <property type="project" value="UniProtKB-UniRule"/>
</dbReference>
<dbReference type="PROSITE" id="PS00026">
    <property type="entry name" value="CHIT_BIND_I_1"/>
    <property type="match status" value="1"/>
</dbReference>
<comment type="caution">
    <text evidence="5">The sequence shown here is derived from an EMBL/GenBank/DDBJ whole genome shotgun (WGS) entry which is preliminary data.</text>
</comment>
<evidence type="ECO:0000256" key="2">
    <source>
        <dbReference type="PROSITE-ProRule" id="PRU00261"/>
    </source>
</evidence>
<dbReference type="InterPro" id="IPR018371">
    <property type="entry name" value="Chitin-binding_1_CS"/>
</dbReference>
<dbReference type="InterPro" id="IPR001002">
    <property type="entry name" value="Chitin-bd_1"/>
</dbReference>
<comment type="caution">
    <text evidence="2">Lacks conserved residue(s) required for the propagation of feature annotation.</text>
</comment>
<gene>
    <name evidence="5" type="ORF">D0860_08364</name>
</gene>
<feature type="compositionally biased region" description="Gly residues" evidence="3">
    <location>
        <begin position="235"/>
        <end position="247"/>
    </location>
</feature>
<protein>
    <recommendedName>
        <fullName evidence="4">Chitin-binding type-1 domain-containing protein</fullName>
    </recommendedName>
</protein>
<dbReference type="PROSITE" id="PS50941">
    <property type="entry name" value="CHIT_BIND_I_2"/>
    <property type="match status" value="1"/>
</dbReference>
<feature type="disulfide bond" evidence="2">
    <location>
        <begin position="108"/>
        <end position="120"/>
    </location>
</feature>
<evidence type="ECO:0000259" key="4">
    <source>
        <dbReference type="PROSITE" id="PS50941"/>
    </source>
</evidence>